<evidence type="ECO:0000313" key="6">
    <source>
        <dbReference type="Proteomes" id="UP000754710"/>
    </source>
</evidence>
<evidence type="ECO:0000259" key="3">
    <source>
        <dbReference type="Pfam" id="PF13556"/>
    </source>
</evidence>
<dbReference type="RefSeq" id="WP_221025922.1">
    <property type="nucleotide sequence ID" value="NZ_JAIEZQ010000002.1"/>
</dbReference>
<dbReference type="Pfam" id="PF13556">
    <property type="entry name" value="HTH_30"/>
    <property type="match status" value="1"/>
</dbReference>
<evidence type="ECO:0000259" key="2">
    <source>
        <dbReference type="Pfam" id="PF07905"/>
    </source>
</evidence>
<proteinExistence type="inferred from homology"/>
<dbReference type="InterPro" id="IPR051448">
    <property type="entry name" value="CdaR-like_regulators"/>
</dbReference>
<feature type="domain" description="PucR C-terminal helix-turn-helix" evidence="3">
    <location>
        <begin position="497"/>
        <end position="555"/>
    </location>
</feature>
<dbReference type="Pfam" id="PF17853">
    <property type="entry name" value="GGDEF_2"/>
    <property type="match status" value="1"/>
</dbReference>
<feature type="domain" description="Purine catabolism PurC-like" evidence="2">
    <location>
        <begin position="27"/>
        <end position="143"/>
    </location>
</feature>
<keyword evidence="6" id="KW-1185">Reference proteome</keyword>
<dbReference type="PANTHER" id="PTHR33744">
    <property type="entry name" value="CARBOHYDRATE DIACID REGULATOR"/>
    <property type="match status" value="1"/>
</dbReference>
<accession>A0ABS7RMI7</accession>
<dbReference type="Gene3D" id="1.10.10.2840">
    <property type="entry name" value="PucR C-terminal helix-turn-helix domain"/>
    <property type="match status" value="1"/>
</dbReference>
<protein>
    <submittedName>
        <fullName evidence="5">PucR family transcriptional regulator ligand-binding domain-containing protein</fullName>
    </submittedName>
</protein>
<dbReference type="InterPro" id="IPR012914">
    <property type="entry name" value="PucR_dom"/>
</dbReference>
<dbReference type="PANTHER" id="PTHR33744:SF7">
    <property type="entry name" value="PUCR FAMILY TRANSCRIPTIONAL REGULATOR"/>
    <property type="match status" value="1"/>
</dbReference>
<comment type="similarity">
    <text evidence="1">Belongs to the CdaR family.</text>
</comment>
<dbReference type="Proteomes" id="UP000754710">
    <property type="component" value="Unassembled WGS sequence"/>
</dbReference>
<dbReference type="Pfam" id="PF07905">
    <property type="entry name" value="PucR"/>
    <property type="match status" value="1"/>
</dbReference>
<name>A0ABS7RMI7_9ACTN</name>
<dbReference type="InterPro" id="IPR042070">
    <property type="entry name" value="PucR_C-HTH_sf"/>
</dbReference>
<sequence>MDGLDLPAGTRAPQGGAAPRSMTVATMLALPAFAGAEVIAGRSGLDRVVRRANVMEVPDIVPWVRDEGLLLTTGYPLREATGGLAALVAALDERGVSALAVKLHRYLERLPEPMLAEADRRGLPVVLVPDEVGFDEVLTELYTSVVSERASLLERSEEVQQQLVDIVLTGGGVDDVTASVSALFGGLAMVTTADGRVISDVGAPEQRAALRESSVFHPSGRFRTEVATAGVHVVDDVPGSHAVVHIKAGRIDHGRLVLFDPGRVMTPADLTILERAATVAAVSLTKEIAITAVESKYRGDFLRDVLAGRAGAPADVVAHARSLGWDLDRPVVVLVAALDTERAPAMSLGYRGPVEVERFTAAWRGVVGRQDATVPVEGFAAEVVALLPVPAGSAPASVVDPTVAHVAGDGGGGRRPFATGVSRVVTSPDQLPAAYEQARKALHVGRQLHGPHALAHFDELGVFRLLSLIDDSRELSSFVTETLGDLADGTSTEAADLRETLQMLLDTNLNVAETARRLHFHYNTLRYRISKLERLVGPFTTDPNLRLDLALALRVVAMRNL</sequence>
<comment type="caution">
    <text evidence="5">The sequence shown here is derived from an EMBL/GenBank/DDBJ whole genome shotgun (WGS) entry which is preliminary data.</text>
</comment>
<dbReference type="EMBL" id="JAIEZQ010000002">
    <property type="protein sequence ID" value="MBY9076262.1"/>
    <property type="molecule type" value="Genomic_DNA"/>
</dbReference>
<gene>
    <name evidence="5" type="ORF">K1X13_15620</name>
</gene>
<feature type="domain" description="CdaR GGDEF-like" evidence="4">
    <location>
        <begin position="312"/>
        <end position="444"/>
    </location>
</feature>
<evidence type="ECO:0000256" key="1">
    <source>
        <dbReference type="ARBA" id="ARBA00006754"/>
    </source>
</evidence>
<evidence type="ECO:0000259" key="4">
    <source>
        <dbReference type="Pfam" id="PF17853"/>
    </source>
</evidence>
<reference evidence="5 6" key="1">
    <citation type="submission" date="2021-08" db="EMBL/GenBank/DDBJ databases">
        <title>Nocardioides bacterium WL0053 sp. nov., isolated from the sediment.</title>
        <authorList>
            <person name="Wang L."/>
            <person name="Zhang D."/>
            <person name="Zhang A."/>
        </authorList>
    </citation>
    <scope>NUCLEOTIDE SEQUENCE [LARGE SCALE GENOMIC DNA]</scope>
    <source>
        <strain evidence="5 6">WL0053</strain>
    </source>
</reference>
<dbReference type="InterPro" id="IPR025736">
    <property type="entry name" value="PucR_C-HTH_dom"/>
</dbReference>
<dbReference type="InterPro" id="IPR041522">
    <property type="entry name" value="CdaR_GGDEF"/>
</dbReference>
<evidence type="ECO:0000313" key="5">
    <source>
        <dbReference type="EMBL" id="MBY9076262.1"/>
    </source>
</evidence>
<organism evidence="5 6">
    <name type="scientific">Nocardioides jiangsuensis</name>
    <dbReference type="NCBI Taxonomy" id="2866161"/>
    <lineage>
        <taxon>Bacteria</taxon>
        <taxon>Bacillati</taxon>
        <taxon>Actinomycetota</taxon>
        <taxon>Actinomycetes</taxon>
        <taxon>Propionibacteriales</taxon>
        <taxon>Nocardioidaceae</taxon>
        <taxon>Nocardioides</taxon>
    </lineage>
</organism>